<organism evidence="2 3">
    <name type="scientific">Caerostris extrusa</name>
    <name type="common">Bark spider</name>
    <name type="synonym">Caerostris bankana</name>
    <dbReference type="NCBI Taxonomy" id="172846"/>
    <lineage>
        <taxon>Eukaryota</taxon>
        <taxon>Metazoa</taxon>
        <taxon>Ecdysozoa</taxon>
        <taxon>Arthropoda</taxon>
        <taxon>Chelicerata</taxon>
        <taxon>Arachnida</taxon>
        <taxon>Araneae</taxon>
        <taxon>Araneomorphae</taxon>
        <taxon>Entelegynae</taxon>
        <taxon>Araneoidea</taxon>
        <taxon>Araneidae</taxon>
        <taxon>Caerostris</taxon>
    </lineage>
</organism>
<evidence type="ECO:0000313" key="2">
    <source>
        <dbReference type="EMBL" id="GIY81324.1"/>
    </source>
</evidence>
<accession>A0AAV4WGJ9</accession>
<dbReference type="EMBL" id="BPLR01016109">
    <property type="protein sequence ID" value="GIY81324.1"/>
    <property type="molecule type" value="Genomic_DNA"/>
</dbReference>
<keyword evidence="1" id="KW-1133">Transmembrane helix</keyword>
<dbReference type="AlphaFoldDB" id="A0AAV4WGJ9"/>
<gene>
    <name evidence="2" type="primary">Slc5a8_4</name>
    <name evidence="2" type="ORF">CEXT_361531</name>
</gene>
<protein>
    <submittedName>
        <fullName evidence="2">Sodium-coupled monocarboxylate transporter 1</fullName>
    </submittedName>
</protein>
<dbReference type="Proteomes" id="UP001054945">
    <property type="component" value="Unassembled WGS sequence"/>
</dbReference>
<keyword evidence="1" id="KW-0812">Transmembrane</keyword>
<sequence>MVNDFSDHILAPYRLSYLWLSAVGFAAVVIVGMVVSAITHIMIRKTTENKKEPRGCSKSRQRSVLVQTTEKSDCLKQSKPSVAAQKGYKPQRLNVTPLFINPMVCYSAHTAANPVERAEQIFYSREACIFAAYIASHDTSGQKPSLAAIARVLASTCDLVGSYSADDEVVDERLLSPLIAWLNKYIPGGKFKEMVLHKEKRVLSKIPLQTSSVISDLDFYPTKMGSVSTLSDKIS</sequence>
<proteinExistence type="predicted"/>
<feature type="transmembrane region" description="Helical" evidence="1">
    <location>
        <begin position="17"/>
        <end position="43"/>
    </location>
</feature>
<evidence type="ECO:0000313" key="3">
    <source>
        <dbReference type="Proteomes" id="UP001054945"/>
    </source>
</evidence>
<evidence type="ECO:0000256" key="1">
    <source>
        <dbReference type="SAM" id="Phobius"/>
    </source>
</evidence>
<keyword evidence="1" id="KW-0472">Membrane</keyword>
<reference evidence="2 3" key="1">
    <citation type="submission" date="2021-06" db="EMBL/GenBank/DDBJ databases">
        <title>Caerostris extrusa draft genome.</title>
        <authorList>
            <person name="Kono N."/>
            <person name="Arakawa K."/>
        </authorList>
    </citation>
    <scope>NUCLEOTIDE SEQUENCE [LARGE SCALE GENOMIC DNA]</scope>
</reference>
<comment type="caution">
    <text evidence="2">The sequence shown here is derived from an EMBL/GenBank/DDBJ whole genome shotgun (WGS) entry which is preliminary data.</text>
</comment>
<name>A0AAV4WGJ9_CAEEX</name>
<keyword evidence="3" id="KW-1185">Reference proteome</keyword>